<dbReference type="Proteomes" id="UP001386955">
    <property type="component" value="Unassembled WGS sequence"/>
</dbReference>
<evidence type="ECO:0000313" key="1">
    <source>
        <dbReference type="EMBL" id="KAK7406993.1"/>
    </source>
</evidence>
<keyword evidence="2" id="KW-1185">Reference proteome</keyword>
<gene>
    <name evidence="1" type="ORF">VNO78_08631</name>
</gene>
<evidence type="ECO:0000313" key="2">
    <source>
        <dbReference type="Proteomes" id="UP001386955"/>
    </source>
</evidence>
<protein>
    <submittedName>
        <fullName evidence="1">Uncharacterized protein</fullName>
    </submittedName>
</protein>
<reference evidence="1 2" key="1">
    <citation type="submission" date="2024-01" db="EMBL/GenBank/DDBJ databases">
        <title>The genomes of 5 underutilized Papilionoideae crops provide insights into root nodulation and disease resistanc.</title>
        <authorList>
            <person name="Jiang F."/>
        </authorList>
    </citation>
    <scope>NUCLEOTIDE SEQUENCE [LARGE SCALE GENOMIC DNA]</scope>
    <source>
        <strain evidence="1">DUOXIRENSHENG_FW03</strain>
        <tissue evidence="1">Leaves</tissue>
    </source>
</reference>
<dbReference type="EMBL" id="JAYMYS010000002">
    <property type="protein sequence ID" value="KAK7406993.1"/>
    <property type="molecule type" value="Genomic_DNA"/>
</dbReference>
<proteinExistence type="predicted"/>
<comment type="caution">
    <text evidence="1">The sequence shown here is derived from an EMBL/GenBank/DDBJ whole genome shotgun (WGS) entry which is preliminary data.</text>
</comment>
<sequence length="74" mass="8301">MKMEVAQAFLVVEMLQHVTPNMKVSLTKSSRGSPMWNVVMHASNVLQDGFAMHLGGVNLDFWKNAWMLKLPLAS</sequence>
<dbReference type="AlphaFoldDB" id="A0AAN9SVB2"/>
<organism evidence="1 2">
    <name type="scientific">Psophocarpus tetragonolobus</name>
    <name type="common">Winged bean</name>
    <name type="synonym">Dolichos tetragonolobus</name>
    <dbReference type="NCBI Taxonomy" id="3891"/>
    <lineage>
        <taxon>Eukaryota</taxon>
        <taxon>Viridiplantae</taxon>
        <taxon>Streptophyta</taxon>
        <taxon>Embryophyta</taxon>
        <taxon>Tracheophyta</taxon>
        <taxon>Spermatophyta</taxon>
        <taxon>Magnoliopsida</taxon>
        <taxon>eudicotyledons</taxon>
        <taxon>Gunneridae</taxon>
        <taxon>Pentapetalae</taxon>
        <taxon>rosids</taxon>
        <taxon>fabids</taxon>
        <taxon>Fabales</taxon>
        <taxon>Fabaceae</taxon>
        <taxon>Papilionoideae</taxon>
        <taxon>50 kb inversion clade</taxon>
        <taxon>NPAAA clade</taxon>
        <taxon>indigoferoid/millettioid clade</taxon>
        <taxon>Phaseoleae</taxon>
        <taxon>Psophocarpus</taxon>
    </lineage>
</organism>
<name>A0AAN9SVB2_PSOTE</name>
<accession>A0AAN9SVB2</accession>